<comment type="caution">
    <text evidence="2">The sequence shown here is derived from an EMBL/GenBank/DDBJ whole genome shotgun (WGS) entry which is preliminary data.</text>
</comment>
<dbReference type="SUPFAM" id="SSF56112">
    <property type="entry name" value="Protein kinase-like (PK-like)"/>
    <property type="match status" value="1"/>
</dbReference>
<dbReference type="Proteomes" id="UP000217561">
    <property type="component" value="Unassembled WGS sequence"/>
</dbReference>
<dbReference type="Gene3D" id="3.90.1200.10">
    <property type="match status" value="1"/>
</dbReference>
<dbReference type="EMBL" id="NSGH01000004">
    <property type="protein sequence ID" value="PBB06461.1"/>
    <property type="molecule type" value="Genomic_DNA"/>
</dbReference>
<evidence type="ECO:0000259" key="1">
    <source>
        <dbReference type="Pfam" id="PF01636"/>
    </source>
</evidence>
<dbReference type="RefSeq" id="WP_095821450.1">
    <property type="nucleotide sequence ID" value="NZ_NSGH01000004.1"/>
</dbReference>
<reference evidence="2 3" key="1">
    <citation type="submission" date="2017-08" db="EMBL/GenBank/DDBJ databases">
        <title>Salimicrobium alkalisoli sp. nov., isolated from saline alkaline soil.</title>
        <authorList>
            <person name="Zhang G."/>
            <person name="Xiong Q."/>
        </authorList>
    </citation>
    <scope>NUCLEOTIDE SEQUENCE [LARGE SCALE GENOMIC DNA]</scope>
    <source>
        <strain evidence="2 3">WN024</strain>
    </source>
</reference>
<accession>A0ABX4HVF1</accession>
<feature type="domain" description="Aminoglycoside phosphotransferase" evidence="1">
    <location>
        <begin position="134"/>
        <end position="161"/>
    </location>
</feature>
<dbReference type="InterPro" id="IPR011009">
    <property type="entry name" value="Kinase-like_dom_sf"/>
</dbReference>
<dbReference type="InterPro" id="IPR002575">
    <property type="entry name" value="Aminoglycoside_PTrfase"/>
</dbReference>
<keyword evidence="3" id="KW-1185">Reference proteome</keyword>
<dbReference type="Pfam" id="PF01636">
    <property type="entry name" value="APH"/>
    <property type="match status" value="1"/>
</dbReference>
<protein>
    <recommendedName>
        <fullName evidence="1">Aminoglycoside phosphotransferase domain-containing protein</fullName>
    </recommendedName>
</protein>
<sequence length="265" mass="30865">MKLSKIKNIQITNTGALILFTSKYVFKFPINKMGYYTISQEKYSYMKAKQDVFFMNNILPSGSFITGIKTLRGNPIKKTEELVRIDDYILEKLRYSKKYPFVSAEKIIDYSYIHILINYNVEKLIQNYLKKIYIPNTPAHGDLHIGNLLMNNGEIAIIDWGGYKKNSSFCFDAFHYYVRYYSKSRNKSWVDVIFSEFSISKEAVILSKIAGQDIETLSIAYAINRASLEIEQFGDIKKLKHNQKKKYVKIIELCQKKIIESSNDV</sequence>
<organism evidence="2 3">
    <name type="scientific">Salimicrobium humidisoli</name>
    <dbReference type="NCBI Taxonomy" id="2029857"/>
    <lineage>
        <taxon>Bacteria</taxon>
        <taxon>Bacillati</taxon>
        <taxon>Bacillota</taxon>
        <taxon>Bacilli</taxon>
        <taxon>Bacillales</taxon>
        <taxon>Bacillaceae</taxon>
        <taxon>Salimicrobium</taxon>
    </lineage>
</organism>
<gene>
    <name evidence="2" type="ORF">CKW00_03795</name>
</gene>
<evidence type="ECO:0000313" key="2">
    <source>
        <dbReference type="EMBL" id="PBB06461.1"/>
    </source>
</evidence>
<proteinExistence type="predicted"/>
<evidence type="ECO:0000313" key="3">
    <source>
        <dbReference type="Proteomes" id="UP000217561"/>
    </source>
</evidence>
<name>A0ABX4HVF1_9BACI</name>